<keyword evidence="2" id="KW-1185">Reference proteome</keyword>
<dbReference type="Proteomes" id="UP000294881">
    <property type="component" value="Unassembled WGS sequence"/>
</dbReference>
<protein>
    <recommendedName>
        <fullName evidence="3">Terminase small subunit protein</fullName>
    </recommendedName>
</protein>
<dbReference type="EMBL" id="SLWL01000006">
    <property type="protein sequence ID" value="TCO13448.1"/>
    <property type="molecule type" value="Genomic_DNA"/>
</dbReference>
<evidence type="ECO:0000313" key="2">
    <source>
        <dbReference type="Proteomes" id="UP000294881"/>
    </source>
</evidence>
<evidence type="ECO:0008006" key="3">
    <source>
        <dbReference type="Google" id="ProtNLM"/>
    </source>
</evidence>
<comment type="caution">
    <text evidence="1">The sequence shown here is derived from an EMBL/GenBank/DDBJ whole genome shotgun (WGS) entry which is preliminary data.</text>
</comment>
<organism evidence="1 2">
    <name type="scientific">Camelimonas lactis</name>
    <dbReference type="NCBI Taxonomy" id="659006"/>
    <lineage>
        <taxon>Bacteria</taxon>
        <taxon>Pseudomonadati</taxon>
        <taxon>Pseudomonadota</taxon>
        <taxon>Alphaproteobacteria</taxon>
        <taxon>Hyphomicrobiales</taxon>
        <taxon>Chelatococcaceae</taxon>
        <taxon>Camelimonas</taxon>
    </lineage>
</organism>
<reference evidence="1 2" key="1">
    <citation type="submission" date="2019-03" db="EMBL/GenBank/DDBJ databases">
        <title>Genomic Encyclopedia of Type Strains, Phase IV (KMG-IV): sequencing the most valuable type-strain genomes for metagenomic binning, comparative biology and taxonomic classification.</title>
        <authorList>
            <person name="Goeker M."/>
        </authorList>
    </citation>
    <scope>NUCLEOTIDE SEQUENCE [LARGE SCALE GENOMIC DNA]</scope>
    <source>
        <strain evidence="1 2">DSM 22958</strain>
    </source>
</reference>
<gene>
    <name evidence="1" type="ORF">EV666_106161</name>
</gene>
<dbReference type="Pfam" id="PF20901">
    <property type="entry name" value="Sf6_terminase"/>
    <property type="match status" value="1"/>
</dbReference>
<dbReference type="OrthoDB" id="7573036at2"/>
<evidence type="ECO:0000313" key="1">
    <source>
        <dbReference type="EMBL" id="TCO13448.1"/>
    </source>
</evidence>
<dbReference type="InterPro" id="IPR048683">
    <property type="entry name" value="Sf6_terminase"/>
</dbReference>
<accession>A0A4R2GUA1</accession>
<dbReference type="RefSeq" id="WP_132006423.1">
    <property type="nucleotide sequence ID" value="NZ_JBHUNN010000002.1"/>
</dbReference>
<dbReference type="AlphaFoldDB" id="A0A4R2GUA1"/>
<proteinExistence type="predicted"/>
<name>A0A4R2GUA1_9HYPH</name>
<sequence>MSGNRDTTAKIGRPTCYTQELADHICAELATGKSMRTVCRATDMPAMSTVFLWLRERRDFSEQYARAKVEAADALVEEIMDIADDATNDWMETHDKDGNAVGYRLNGEHVQRSRLRIDARKWVAAKLKPKKYGERLDLDNSGQPSNPLAELIQSIQGTALKPVQRGGKE</sequence>
<dbReference type="Gene3D" id="1.10.10.60">
    <property type="entry name" value="Homeodomain-like"/>
    <property type="match status" value="1"/>
</dbReference>